<proteinExistence type="predicted"/>
<dbReference type="Proteomes" id="UP000326799">
    <property type="component" value="Unassembled WGS sequence"/>
</dbReference>
<protein>
    <submittedName>
        <fullName evidence="1">Uncharacterized protein</fullName>
    </submittedName>
</protein>
<evidence type="ECO:0000313" key="1">
    <source>
        <dbReference type="EMBL" id="KAB8217659.1"/>
    </source>
</evidence>
<organism evidence="1 2">
    <name type="scientific">Aspergillus novoparasiticus</name>
    <dbReference type="NCBI Taxonomy" id="986946"/>
    <lineage>
        <taxon>Eukaryota</taxon>
        <taxon>Fungi</taxon>
        <taxon>Dikarya</taxon>
        <taxon>Ascomycota</taxon>
        <taxon>Pezizomycotina</taxon>
        <taxon>Eurotiomycetes</taxon>
        <taxon>Eurotiomycetidae</taxon>
        <taxon>Eurotiales</taxon>
        <taxon>Aspergillaceae</taxon>
        <taxon>Aspergillus</taxon>
        <taxon>Aspergillus subgen. Circumdati</taxon>
    </lineage>
</organism>
<keyword evidence="2" id="KW-1185">Reference proteome</keyword>
<name>A0A5N6EKA4_9EURO</name>
<accession>A0A5N6EKA4</accession>
<dbReference type="AlphaFoldDB" id="A0A5N6EKA4"/>
<sequence length="147" mass="16978">MGFNHMGSVLRNVLKKNAIGEVVPIKGTPRKQLRGASVKPVDITYFHEVPADAEEIKEWAIQDRFNYAVQDAIRRRGDQYDAFLTQEIYTQAIFMKDRLDSLLDDELFEWSVRNIADERDYMTVQSLEGKHAEQVLSPTLTDKNFRG</sequence>
<reference evidence="1 2" key="1">
    <citation type="submission" date="2019-04" db="EMBL/GenBank/DDBJ databases">
        <title>Fungal friends and foes A comparative genomics study of 23 Aspergillus species from section Flavi.</title>
        <authorList>
            <consortium name="DOE Joint Genome Institute"/>
            <person name="Kjaerbolling I."/>
            <person name="Vesth T.C."/>
            <person name="Frisvad J.C."/>
            <person name="Nybo J.L."/>
            <person name="Theobald S."/>
            <person name="Kildgaard S."/>
            <person name="Petersen T.I."/>
            <person name="Kuo A."/>
            <person name="Sato A."/>
            <person name="Lyhne E.K."/>
            <person name="Kogle M.E."/>
            <person name="Wiebenga A."/>
            <person name="Kun R.S."/>
            <person name="Lubbers R.J."/>
            <person name="Makela M.R."/>
            <person name="Barry K."/>
            <person name="Chovatia M."/>
            <person name="Clum A."/>
            <person name="Daum C."/>
            <person name="Haridas S."/>
            <person name="He G."/>
            <person name="LaButti K."/>
            <person name="Lipzen A."/>
            <person name="Mondo S."/>
            <person name="Pangilinan J."/>
            <person name="Riley R."/>
            <person name="Salamov A."/>
            <person name="Simmons B.A."/>
            <person name="Magnuson J.K."/>
            <person name="Henrissat B."/>
            <person name="Mortensen U.H."/>
            <person name="Larsen T.O."/>
            <person name="De vries R.P."/>
            <person name="Grigoriev I.V."/>
            <person name="Machida M."/>
            <person name="Baker S.E."/>
            <person name="Andersen M.R."/>
        </authorList>
    </citation>
    <scope>NUCLEOTIDE SEQUENCE [LARGE SCALE GENOMIC DNA]</scope>
    <source>
        <strain evidence="1 2">CBS 126849</strain>
    </source>
</reference>
<dbReference type="EMBL" id="ML733460">
    <property type="protein sequence ID" value="KAB8217659.1"/>
    <property type="molecule type" value="Genomic_DNA"/>
</dbReference>
<evidence type="ECO:0000313" key="2">
    <source>
        <dbReference type="Proteomes" id="UP000326799"/>
    </source>
</evidence>
<gene>
    <name evidence="1" type="ORF">BDV33DRAFT_206167</name>
</gene>